<keyword evidence="1" id="KW-0812">Transmembrane</keyword>
<evidence type="ECO:0000313" key="3">
    <source>
        <dbReference type="Proteomes" id="UP000478052"/>
    </source>
</evidence>
<keyword evidence="1" id="KW-1133">Transmembrane helix</keyword>
<dbReference type="Proteomes" id="UP000478052">
    <property type="component" value="Unassembled WGS sequence"/>
</dbReference>
<dbReference type="AlphaFoldDB" id="A0A6G0Z8L8"/>
<organism evidence="2 3">
    <name type="scientific">Aphis craccivora</name>
    <name type="common">Cowpea aphid</name>
    <dbReference type="NCBI Taxonomy" id="307492"/>
    <lineage>
        <taxon>Eukaryota</taxon>
        <taxon>Metazoa</taxon>
        <taxon>Ecdysozoa</taxon>
        <taxon>Arthropoda</taxon>
        <taxon>Hexapoda</taxon>
        <taxon>Insecta</taxon>
        <taxon>Pterygota</taxon>
        <taxon>Neoptera</taxon>
        <taxon>Paraneoptera</taxon>
        <taxon>Hemiptera</taxon>
        <taxon>Sternorrhyncha</taxon>
        <taxon>Aphidomorpha</taxon>
        <taxon>Aphidoidea</taxon>
        <taxon>Aphididae</taxon>
        <taxon>Aphidini</taxon>
        <taxon>Aphis</taxon>
        <taxon>Aphis</taxon>
    </lineage>
</organism>
<dbReference type="SUPFAM" id="SSF117281">
    <property type="entry name" value="Kelch motif"/>
    <property type="match status" value="1"/>
</dbReference>
<name>A0A6G0Z8L8_APHCR</name>
<sequence>MYFCRQYFGIVILDGLLHVIGGCGNKNIYNPKSNTWSLNHFQKMLVGFIVNKLNINFIFLFYLVGLE</sequence>
<dbReference type="InterPro" id="IPR015915">
    <property type="entry name" value="Kelch-typ_b-propeller"/>
</dbReference>
<comment type="caution">
    <text evidence="2">The sequence shown here is derived from an EMBL/GenBank/DDBJ whole genome shotgun (WGS) entry which is preliminary data.</text>
</comment>
<protein>
    <submittedName>
        <fullName evidence="2">Kelch-like protein 2</fullName>
    </submittedName>
</protein>
<accession>A0A6G0Z8L8</accession>
<evidence type="ECO:0000313" key="2">
    <source>
        <dbReference type="EMBL" id="KAF0767158.1"/>
    </source>
</evidence>
<keyword evidence="3" id="KW-1185">Reference proteome</keyword>
<feature type="transmembrane region" description="Helical" evidence="1">
    <location>
        <begin position="45"/>
        <end position="64"/>
    </location>
</feature>
<reference evidence="2 3" key="1">
    <citation type="submission" date="2019-08" db="EMBL/GenBank/DDBJ databases">
        <title>Whole genome of Aphis craccivora.</title>
        <authorList>
            <person name="Voronova N.V."/>
            <person name="Shulinski R.S."/>
            <person name="Bandarenka Y.V."/>
            <person name="Zhorov D.G."/>
            <person name="Warner D."/>
        </authorList>
    </citation>
    <scope>NUCLEOTIDE SEQUENCE [LARGE SCALE GENOMIC DNA]</scope>
    <source>
        <strain evidence="2">180601</strain>
        <tissue evidence="2">Whole Body</tissue>
    </source>
</reference>
<evidence type="ECO:0000256" key="1">
    <source>
        <dbReference type="SAM" id="Phobius"/>
    </source>
</evidence>
<proteinExistence type="predicted"/>
<gene>
    <name evidence="2" type="ORF">FWK35_00001462</name>
</gene>
<dbReference type="EMBL" id="VUJU01001030">
    <property type="protein sequence ID" value="KAF0767158.1"/>
    <property type="molecule type" value="Genomic_DNA"/>
</dbReference>
<feature type="transmembrane region" description="Helical" evidence="1">
    <location>
        <begin position="6"/>
        <end position="24"/>
    </location>
</feature>
<keyword evidence="1" id="KW-0472">Membrane</keyword>
<dbReference type="OrthoDB" id="45365at2759"/>